<comment type="similarity">
    <text evidence="1 3">Belongs to the sulfotransferase 1 family.</text>
</comment>
<evidence type="ECO:0000256" key="2">
    <source>
        <dbReference type="ARBA" id="ARBA00022679"/>
    </source>
</evidence>
<dbReference type="SUPFAM" id="SSF52540">
    <property type="entry name" value="P-loop containing nucleoside triphosphate hydrolases"/>
    <property type="match status" value="1"/>
</dbReference>
<name>A0A2G5C821_AQUCA</name>
<evidence type="ECO:0000256" key="3">
    <source>
        <dbReference type="RuleBase" id="RU361155"/>
    </source>
</evidence>
<keyword evidence="2 3" id="KW-0808">Transferase</keyword>
<evidence type="ECO:0000259" key="4">
    <source>
        <dbReference type="Pfam" id="PF00685"/>
    </source>
</evidence>
<dbReference type="PANTHER" id="PTHR11783">
    <property type="entry name" value="SULFOTRANSFERASE SULT"/>
    <property type="match status" value="1"/>
</dbReference>
<dbReference type="GO" id="GO:0008146">
    <property type="term" value="F:sulfotransferase activity"/>
    <property type="evidence" value="ECO:0007669"/>
    <property type="project" value="InterPro"/>
</dbReference>
<keyword evidence="6" id="KW-1185">Reference proteome</keyword>
<protein>
    <recommendedName>
        <fullName evidence="3">Sulfotransferase</fullName>
        <ecNumber evidence="3">2.8.2.-</ecNumber>
    </recommendedName>
</protein>
<dbReference type="EC" id="2.8.2.-" evidence="3"/>
<dbReference type="Proteomes" id="UP000230069">
    <property type="component" value="Unassembled WGS sequence"/>
</dbReference>
<dbReference type="InterPro" id="IPR000863">
    <property type="entry name" value="Sulfotransferase_dom"/>
</dbReference>
<feature type="domain" description="Sulfotransferase" evidence="4">
    <location>
        <begin position="61"/>
        <end position="323"/>
    </location>
</feature>
<sequence>MNSTNGVKVLPESNEFQKLLLSLPKERGAMNQPLNLYKGFWYRSHALESVMAFQRHFQAQDSDIILATAPKAGTTWLKSLVFAVTHRSQYRITGQNNLLLTTTPHEVVPFLEEIYNHNKSPDLTSTPSPRIFGTHVPYTMLPESVKASKCKIIYLFRNPKDIFVSMWHFGRMLPKDIPSLQPITIEESFERFCKGISLFGPCWDQALEYWKRSIEKPEEVLFLKYEELKEDINKQLKRIAEHLGCPFSYKEENAEVIEDIAKLCSFQHLSNLEVNKTGKDLFPQVENRAFFRKGLVGDWKSTLTPSMVETLDWMVEQKLHDSGLTLN</sequence>
<dbReference type="InParanoid" id="A0A2G5C821"/>
<accession>A0A2G5C821</accession>
<dbReference type="EMBL" id="KZ305095">
    <property type="protein sequence ID" value="PIA27428.1"/>
    <property type="molecule type" value="Genomic_DNA"/>
</dbReference>
<organism evidence="5 6">
    <name type="scientific">Aquilegia coerulea</name>
    <name type="common">Rocky mountain columbine</name>
    <dbReference type="NCBI Taxonomy" id="218851"/>
    <lineage>
        <taxon>Eukaryota</taxon>
        <taxon>Viridiplantae</taxon>
        <taxon>Streptophyta</taxon>
        <taxon>Embryophyta</taxon>
        <taxon>Tracheophyta</taxon>
        <taxon>Spermatophyta</taxon>
        <taxon>Magnoliopsida</taxon>
        <taxon>Ranunculales</taxon>
        <taxon>Ranunculaceae</taxon>
        <taxon>Thalictroideae</taxon>
        <taxon>Aquilegia</taxon>
    </lineage>
</organism>
<dbReference type="AlphaFoldDB" id="A0A2G5C821"/>
<proteinExistence type="inferred from homology"/>
<dbReference type="OrthoDB" id="205623at2759"/>
<dbReference type="Gene3D" id="3.40.50.300">
    <property type="entry name" value="P-loop containing nucleotide triphosphate hydrolases"/>
    <property type="match status" value="1"/>
</dbReference>
<gene>
    <name evidence="5" type="ORF">AQUCO_07800045v1</name>
</gene>
<reference evidence="5 6" key="1">
    <citation type="submission" date="2017-09" db="EMBL/GenBank/DDBJ databases">
        <title>WGS assembly of Aquilegia coerulea Goldsmith.</title>
        <authorList>
            <person name="Hodges S."/>
            <person name="Kramer E."/>
            <person name="Nordborg M."/>
            <person name="Tomkins J."/>
            <person name="Borevitz J."/>
            <person name="Derieg N."/>
            <person name="Yan J."/>
            <person name="Mihaltcheva S."/>
            <person name="Hayes R.D."/>
            <person name="Rokhsar D."/>
        </authorList>
    </citation>
    <scope>NUCLEOTIDE SEQUENCE [LARGE SCALE GENOMIC DNA]</scope>
    <source>
        <strain evidence="6">cv. Goldsmith</strain>
    </source>
</reference>
<evidence type="ECO:0000313" key="5">
    <source>
        <dbReference type="EMBL" id="PIA27428.1"/>
    </source>
</evidence>
<evidence type="ECO:0000313" key="6">
    <source>
        <dbReference type="Proteomes" id="UP000230069"/>
    </source>
</evidence>
<dbReference type="InterPro" id="IPR027417">
    <property type="entry name" value="P-loop_NTPase"/>
</dbReference>
<dbReference type="Pfam" id="PF00685">
    <property type="entry name" value="Sulfotransfer_1"/>
    <property type="match status" value="1"/>
</dbReference>
<evidence type="ECO:0000256" key="1">
    <source>
        <dbReference type="ARBA" id="ARBA00005771"/>
    </source>
</evidence>